<dbReference type="STRING" id="314230.DSM3645_21999"/>
<organism evidence="1 2">
    <name type="scientific">Blastopirellula marina DSM 3645</name>
    <dbReference type="NCBI Taxonomy" id="314230"/>
    <lineage>
        <taxon>Bacteria</taxon>
        <taxon>Pseudomonadati</taxon>
        <taxon>Planctomycetota</taxon>
        <taxon>Planctomycetia</taxon>
        <taxon>Pirellulales</taxon>
        <taxon>Pirellulaceae</taxon>
        <taxon>Blastopirellula</taxon>
    </lineage>
</organism>
<dbReference type="AlphaFoldDB" id="A3ZUE8"/>
<accession>A3ZUE8</accession>
<gene>
    <name evidence="1" type="ORF">DSM3645_21999</name>
</gene>
<reference evidence="1 2" key="1">
    <citation type="submission" date="2006-02" db="EMBL/GenBank/DDBJ databases">
        <authorList>
            <person name="Amann R."/>
            <person name="Ferriera S."/>
            <person name="Johnson J."/>
            <person name="Kravitz S."/>
            <person name="Halpern A."/>
            <person name="Remington K."/>
            <person name="Beeson K."/>
            <person name="Tran B."/>
            <person name="Rogers Y.-H."/>
            <person name="Friedman R."/>
            <person name="Venter J.C."/>
        </authorList>
    </citation>
    <scope>NUCLEOTIDE SEQUENCE [LARGE SCALE GENOMIC DNA]</scope>
    <source>
        <strain evidence="1 2">DSM 3645</strain>
    </source>
</reference>
<comment type="caution">
    <text evidence="1">The sequence shown here is derived from an EMBL/GenBank/DDBJ whole genome shotgun (WGS) entry which is preliminary data.</text>
</comment>
<dbReference type="EMBL" id="AANZ01000012">
    <property type="protein sequence ID" value="EAQ79858.1"/>
    <property type="molecule type" value="Genomic_DNA"/>
</dbReference>
<name>A3ZUE8_9BACT</name>
<evidence type="ECO:0000313" key="1">
    <source>
        <dbReference type="EMBL" id="EAQ79858.1"/>
    </source>
</evidence>
<evidence type="ECO:0000313" key="2">
    <source>
        <dbReference type="Proteomes" id="UP000004358"/>
    </source>
</evidence>
<sequence>MRGTLKIAWFALIFASIALIPAAVRAEHLKEMFLPQSGHIEMKASISVKLTNADVRTLEDVLALREKLNDRPFDEASVTSWKFLERAGLKKVERELPPPMRNVPADQMILSSEWQDVVIDFDGSRQGFSVDDPGDLPYRSEVTVGPGSCVELEQLNGRWTYRHFNYVRTHSWRHFNCERLLSREAFLFRNKYSVRPIGNFELFTTMFEYRGRDELLLVDREQDAVLVRASRWKHNDLIHSFTLHMQMQSQESPQPHQVPAVTLHFYGGRGVGADRTWHCNVYWLEKADFAVTFPPERFVLNVPAKERYHAEGEKYPRWVNAPILDITHKTLKMVTEELNKQHK</sequence>
<dbReference type="OrthoDB" id="304160at2"/>
<dbReference type="RefSeq" id="WP_002652299.1">
    <property type="nucleotide sequence ID" value="NZ_CH672376.1"/>
</dbReference>
<proteinExistence type="predicted"/>
<protein>
    <submittedName>
        <fullName evidence="1">Uncharacterized protein</fullName>
    </submittedName>
</protein>
<dbReference type="HOGENOM" id="CLU_808144_0_0_0"/>
<dbReference type="Proteomes" id="UP000004358">
    <property type="component" value="Unassembled WGS sequence"/>
</dbReference>